<dbReference type="EMBL" id="CP147246">
    <property type="protein sequence ID" value="WYJ93410.1"/>
    <property type="molecule type" value="Genomic_DNA"/>
</dbReference>
<reference evidence="2" key="3">
    <citation type="submission" date="2024-03" db="EMBL/GenBank/DDBJ databases">
        <title>The Genome Sequence of Enterococcus sp. DIV0238c.</title>
        <authorList>
            <consortium name="The Broad Institute Genomics Platform"/>
            <consortium name="The Broad Institute Microbial Omics Core"/>
            <consortium name="The Broad Institute Genomic Center for Infectious Diseases"/>
            <person name="Earl A."/>
            <person name="Manson A."/>
            <person name="Gilmore M."/>
            <person name="Schwartman J."/>
            <person name="Shea T."/>
            <person name="Abouelleil A."/>
            <person name="Cao P."/>
            <person name="Chapman S."/>
            <person name="Cusick C."/>
            <person name="Young S."/>
            <person name="Neafsey D."/>
            <person name="Nusbaum C."/>
            <person name="Birren B."/>
        </authorList>
    </citation>
    <scope>NUCLEOTIDE SEQUENCE</scope>
    <source>
        <strain evidence="2">9D6_DIV0238</strain>
    </source>
</reference>
<dbReference type="EMBL" id="NIBQ01000002">
    <property type="protein sequence ID" value="OUZ33460.1"/>
    <property type="molecule type" value="Genomic_DNA"/>
</dbReference>
<evidence type="ECO:0000313" key="3">
    <source>
        <dbReference type="Proteomes" id="UP000196151"/>
    </source>
</evidence>
<organism evidence="1">
    <name type="scientific">Candidatus Enterococcus dunnyi</name>
    <dbReference type="NCBI Taxonomy" id="1834192"/>
    <lineage>
        <taxon>Bacteria</taxon>
        <taxon>Bacillati</taxon>
        <taxon>Bacillota</taxon>
        <taxon>Bacilli</taxon>
        <taxon>Lactobacillales</taxon>
        <taxon>Enterococcaceae</taxon>
        <taxon>Enterococcus</taxon>
    </lineage>
</organism>
<evidence type="ECO:0000313" key="1">
    <source>
        <dbReference type="EMBL" id="OUZ33460.1"/>
    </source>
</evidence>
<keyword evidence="3" id="KW-1185">Reference proteome</keyword>
<accession>A0A200J9V7</accession>
<dbReference type="AlphaFoldDB" id="A0A200J9V7"/>
<name>A0A200J9V7_9ENTE</name>
<gene>
    <name evidence="2" type="ORF">A5889_000908</name>
    <name evidence="1" type="ORF">A5889_002173</name>
</gene>
<proteinExistence type="predicted"/>
<dbReference type="Proteomes" id="UP000196151">
    <property type="component" value="Chromosome"/>
</dbReference>
<evidence type="ECO:0008006" key="4">
    <source>
        <dbReference type="Google" id="ProtNLM"/>
    </source>
</evidence>
<sequence length="503" mass="60167">MSQLLVLQAEHEEIKNTADAIKYCYQKIIIDQECRERYLEDLSRLFEEETPKRFLNTFKQLRAFSYGRSNWCWLEISEDDLQQLSFKHAAFFWGGLTCHPNGYIREFALSKLIEESEEVPLRFLLVMLNDHLKILRERASKEITGKNRFISEQELIFCLPLIDQLKQLTYEENRIIYNQLQKSVLERPQLLLNGQRNFDSDCARTAFKWSFLLEENDRKQTMRNGLVSKDRVILVWTFREIQKEKIWEEQYLDELLNHHSMIIRKLACEWCYNNRLKDRRMIARLLDRTTAIKELALAYVRKHFPEIDCRAYYLTKMDTQLNSAVHGLALLQDCRDQEQMLSLRHAKQKKIRLSVLNWSNCLPLEEQLSLAVDYVSDSSREVRKKAIERLIQNYSLAIKEQLLPMFQERKELSTQLSIIKILAAENRRDYFFDLMLLYKEAADQQVKNQIEKQLKDWCTGWNQRFFFRFSLKDKVELAYLLNKNHMHYSENLVTLVLAVIKSK</sequence>
<reference evidence="2" key="2">
    <citation type="submission" date="2017-05" db="EMBL/GenBank/DDBJ databases">
        <authorList>
            <consortium name="The Broad Institute Genomics Platform"/>
            <consortium name="The Broad Institute Genomic Center for Infectious Diseases"/>
            <person name="Earl A."/>
            <person name="Manson A."/>
            <person name="Schwartman J."/>
            <person name="Gilmore M."/>
            <person name="Abouelleil A."/>
            <person name="Cao P."/>
            <person name="Chapman S."/>
            <person name="Cusick C."/>
            <person name="Shea T."/>
            <person name="Young S."/>
            <person name="Neafsey D."/>
            <person name="Nusbaum C."/>
            <person name="Birren B."/>
        </authorList>
    </citation>
    <scope>NUCLEOTIDE SEQUENCE</scope>
    <source>
        <strain evidence="2">9D6_DIV0238</strain>
    </source>
</reference>
<protein>
    <recommendedName>
        <fullName evidence="4">HEAT repeat domain-containing protein</fullName>
    </recommendedName>
</protein>
<dbReference type="OrthoDB" id="2172620at2"/>
<reference evidence="1" key="1">
    <citation type="submission" date="2017-05" db="EMBL/GenBank/DDBJ databases">
        <title>The Genome Sequence of Enterococcus sp. 9D6_DIV0238.</title>
        <authorList>
            <consortium name="The Broad Institute Genomics Platform"/>
            <consortium name="The Broad Institute Genomic Center for Infectious Diseases"/>
            <person name="Earl A."/>
            <person name="Manson A."/>
            <person name="Schwartman J."/>
            <person name="Gilmore M."/>
            <person name="Abouelleil A."/>
            <person name="Cao P."/>
            <person name="Chapman S."/>
            <person name="Cusick C."/>
            <person name="Shea T."/>
            <person name="Young S."/>
            <person name="Neafsey D."/>
            <person name="Nusbaum C."/>
            <person name="Birren B."/>
        </authorList>
    </citation>
    <scope>NUCLEOTIDE SEQUENCE [LARGE SCALE GENOMIC DNA]</scope>
    <source>
        <strain evidence="1">9D6_DIV0238</strain>
    </source>
</reference>
<dbReference type="RefSeq" id="WP_087641247.1">
    <property type="nucleotide sequence ID" value="NZ_CP147246.1"/>
</dbReference>
<evidence type="ECO:0000313" key="2">
    <source>
        <dbReference type="EMBL" id="WYJ93410.1"/>
    </source>
</evidence>